<gene>
    <name evidence="3" type="ORF">D6851_03635</name>
</gene>
<dbReference type="GO" id="GO:0003697">
    <property type="term" value="F:single-stranded DNA binding"/>
    <property type="evidence" value="ECO:0007669"/>
    <property type="project" value="InterPro"/>
</dbReference>
<dbReference type="OrthoDB" id="9792687at2"/>
<feature type="domain" description="N-terminal" evidence="1">
    <location>
        <begin position="17"/>
        <end position="137"/>
    </location>
</feature>
<feature type="domain" description="Polyvalent protein metallopeptidase" evidence="2">
    <location>
        <begin position="164"/>
        <end position="286"/>
    </location>
</feature>
<dbReference type="Pfam" id="PF18818">
    <property type="entry name" value="MPTase-PolyVal"/>
    <property type="match status" value="1"/>
</dbReference>
<name>A0A420ENT7_9SPHN</name>
<comment type="caution">
    <text evidence="3">The sequence shown here is derived from an EMBL/GenBank/DDBJ whole genome shotgun (WGS) entry which is preliminary data.</text>
</comment>
<dbReference type="Proteomes" id="UP000284395">
    <property type="component" value="Unassembled WGS sequence"/>
</dbReference>
<keyword evidence="4" id="KW-1185">Reference proteome</keyword>
<dbReference type="InterPro" id="IPR017113">
    <property type="entry name" value="Antirestriction_ArdC"/>
</dbReference>
<dbReference type="InterPro" id="IPR041459">
    <property type="entry name" value="MPTase-PolyVal"/>
</dbReference>
<dbReference type="InterPro" id="IPR013610">
    <property type="entry name" value="ArdC_N"/>
</dbReference>
<evidence type="ECO:0000259" key="1">
    <source>
        <dbReference type="Pfam" id="PF08401"/>
    </source>
</evidence>
<reference evidence="3 4" key="1">
    <citation type="submission" date="2018-09" db="EMBL/GenBank/DDBJ databases">
        <title>Altererythrobacter spongiae sp. nov., isolated from a marine sponge.</title>
        <authorList>
            <person name="Zhuang L."/>
            <person name="Luo L."/>
        </authorList>
    </citation>
    <scope>NUCLEOTIDE SEQUENCE [LARGE SCALE GENOMIC DNA]</scope>
    <source>
        <strain evidence="3 4">HN-Y73</strain>
    </source>
</reference>
<protein>
    <submittedName>
        <fullName evidence="3">DUF1738 domain-containing protein</fullName>
    </submittedName>
</protein>
<dbReference type="EMBL" id="RAPF01000002">
    <property type="protein sequence ID" value="RKF22340.1"/>
    <property type="molecule type" value="Genomic_DNA"/>
</dbReference>
<organism evidence="3 4">
    <name type="scientific">Altericroceibacterium spongiae</name>
    <dbReference type="NCBI Taxonomy" id="2320269"/>
    <lineage>
        <taxon>Bacteria</taxon>
        <taxon>Pseudomonadati</taxon>
        <taxon>Pseudomonadota</taxon>
        <taxon>Alphaproteobacteria</taxon>
        <taxon>Sphingomonadales</taxon>
        <taxon>Erythrobacteraceae</taxon>
        <taxon>Altericroceibacterium</taxon>
    </lineage>
</organism>
<evidence type="ECO:0000313" key="3">
    <source>
        <dbReference type="EMBL" id="RKF22340.1"/>
    </source>
</evidence>
<dbReference type="PIRSF" id="PIRSF037112">
    <property type="entry name" value="Antirestriction_ArdC"/>
    <property type="match status" value="1"/>
</dbReference>
<evidence type="ECO:0000259" key="2">
    <source>
        <dbReference type="Pfam" id="PF18818"/>
    </source>
</evidence>
<dbReference type="RefSeq" id="WP_120323539.1">
    <property type="nucleotide sequence ID" value="NZ_RAPF01000002.1"/>
</dbReference>
<sequence length="317" mass="35071">MARKFTRRRASSDRPTFYQDITDTIIAELEAGRVPWVQPWASAKATLQMPHNASSNRCYSGINVLILWHAVVSRAFSSNAFLTFRQALELGGNVCKGAVGTTVVYAHRFTPGDERRKAAEEGREPGSIPFLKRFTVFNIDQCEGLPDAYTAEIPQCDPAQILPEAEALITATGADFRIGGDQAYYDVVNDRVCVPPPSRYFEPINWNRTAFHELGHWTGSRSRLDRDQTGAFGSDKYGREELVAEMAGAFVCAALGIEPTVRHSDYIGAWLDIMRADDRAIVRAASAASKAADYLLAFRDTNERAAKGPAFDERRAA</sequence>
<evidence type="ECO:0000313" key="4">
    <source>
        <dbReference type="Proteomes" id="UP000284395"/>
    </source>
</evidence>
<dbReference type="Pfam" id="PF08401">
    <property type="entry name" value="ArdcN"/>
    <property type="match status" value="1"/>
</dbReference>
<dbReference type="AlphaFoldDB" id="A0A420ENT7"/>
<proteinExistence type="predicted"/>
<accession>A0A420ENT7</accession>